<keyword evidence="4 16" id="KW-0515">Mutator protein</keyword>
<dbReference type="InterPro" id="IPR043128">
    <property type="entry name" value="Rev_trsase/Diguanyl_cyclase"/>
</dbReference>
<dbReference type="EC" id="2.7.7.7" evidence="16"/>
<dbReference type="PROSITE" id="PS50173">
    <property type="entry name" value="UMUC"/>
    <property type="match status" value="1"/>
</dbReference>
<evidence type="ECO:0000256" key="16">
    <source>
        <dbReference type="HAMAP-Rule" id="MF_01113"/>
    </source>
</evidence>
<dbReference type="Pfam" id="PF11799">
    <property type="entry name" value="IMS_C"/>
    <property type="match status" value="1"/>
</dbReference>
<dbReference type="Gene3D" id="1.10.150.20">
    <property type="entry name" value="5' to 3' exonuclease, C-terminal subdomain"/>
    <property type="match status" value="1"/>
</dbReference>
<keyword evidence="6 16" id="KW-0808">Transferase</keyword>
<dbReference type="HAMAP" id="MF_01113">
    <property type="entry name" value="DNApol_IV"/>
    <property type="match status" value="1"/>
</dbReference>
<dbReference type="InterPro" id="IPR017961">
    <property type="entry name" value="DNA_pol_Y-fam_little_finger"/>
</dbReference>
<evidence type="ECO:0000256" key="3">
    <source>
        <dbReference type="ARBA" id="ARBA00011245"/>
    </source>
</evidence>
<evidence type="ECO:0000256" key="10">
    <source>
        <dbReference type="ARBA" id="ARBA00022763"/>
    </source>
</evidence>
<keyword evidence="12 16" id="KW-0239">DNA-directed DNA polymerase</keyword>
<evidence type="ECO:0000256" key="11">
    <source>
        <dbReference type="ARBA" id="ARBA00022842"/>
    </source>
</evidence>
<comment type="subunit">
    <text evidence="3 16">Monomer.</text>
</comment>
<evidence type="ECO:0000256" key="7">
    <source>
        <dbReference type="ARBA" id="ARBA00022695"/>
    </source>
</evidence>
<dbReference type="CDD" id="cd03586">
    <property type="entry name" value="PolY_Pol_IV_kappa"/>
    <property type="match status" value="1"/>
</dbReference>
<feature type="binding site" evidence="16">
    <location>
        <position position="26"/>
    </location>
    <ligand>
        <name>Mg(2+)</name>
        <dbReference type="ChEBI" id="CHEBI:18420"/>
    </ligand>
</feature>
<evidence type="ECO:0000256" key="5">
    <source>
        <dbReference type="ARBA" id="ARBA00022490"/>
    </source>
</evidence>
<comment type="cofactor">
    <cofactor evidence="16">
        <name>Mg(2+)</name>
        <dbReference type="ChEBI" id="CHEBI:18420"/>
    </cofactor>
    <text evidence="16">Binds 2 magnesium ions per subunit.</text>
</comment>
<feature type="site" description="Substrate discrimination" evidence="16">
    <location>
        <position position="31"/>
    </location>
</feature>
<evidence type="ECO:0000256" key="8">
    <source>
        <dbReference type="ARBA" id="ARBA00022705"/>
    </source>
</evidence>
<dbReference type="GO" id="GO:0000287">
    <property type="term" value="F:magnesium ion binding"/>
    <property type="evidence" value="ECO:0007669"/>
    <property type="project" value="UniProtKB-UniRule"/>
</dbReference>
<dbReference type="InterPro" id="IPR043502">
    <property type="entry name" value="DNA/RNA_pol_sf"/>
</dbReference>
<dbReference type="Pfam" id="PF00817">
    <property type="entry name" value="IMS"/>
    <property type="match status" value="1"/>
</dbReference>
<proteinExistence type="inferred from homology"/>
<comment type="catalytic activity">
    <reaction evidence="15 16">
        <text>DNA(n) + a 2'-deoxyribonucleoside 5'-triphosphate = DNA(n+1) + diphosphate</text>
        <dbReference type="Rhea" id="RHEA:22508"/>
        <dbReference type="Rhea" id="RHEA-COMP:17339"/>
        <dbReference type="Rhea" id="RHEA-COMP:17340"/>
        <dbReference type="ChEBI" id="CHEBI:33019"/>
        <dbReference type="ChEBI" id="CHEBI:61560"/>
        <dbReference type="ChEBI" id="CHEBI:173112"/>
        <dbReference type="EC" id="2.7.7.7"/>
    </reaction>
</comment>
<keyword evidence="11 16" id="KW-0460">Magnesium</keyword>
<dbReference type="FunFam" id="3.40.1170.60:FF:000001">
    <property type="entry name" value="DNA polymerase IV"/>
    <property type="match status" value="1"/>
</dbReference>
<dbReference type="InterPro" id="IPR022880">
    <property type="entry name" value="DNApol_IV"/>
</dbReference>
<comment type="function">
    <text evidence="16">Poorly processive, error-prone DNA polymerase involved in untargeted mutagenesis. Copies undamaged DNA at stalled replication forks, which arise in vivo from mismatched or misaligned primer ends. These misaligned primers can be extended by PolIV. Exhibits no 3'-5' exonuclease (proofreading) activity. May be involved in translesional synthesis.</text>
</comment>
<dbReference type="Pfam" id="PF11798">
    <property type="entry name" value="IMS_HHH"/>
    <property type="match status" value="1"/>
</dbReference>
<evidence type="ECO:0000256" key="12">
    <source>
        <dbReference type="ARBA" id="ARBA00022932"/>
    </source>
</evidence>
<protein>
    <recommendedName>
        <fullName evidence="16">DNA polymerase IV</fullName>
        <shortName evidence="16">Pol IV</shortName>
        <ecNumber evidence="16">2.7.7.7</ecNumber>
    </recommendedName>
</protein>
<dbReference type="Gene3D" id="3.40.1170.60">
    <property type="match status" value="1"/>
</dbReference>
<dbReference type="GO" id="GO:0006261">
    <property type="term" value="P:DNA-templated DNA replication"/>
    <property type="evidence" value="ECO:0007669"/>
    <property type="project" value="UniProtKB-UniRule"/>
</dbReference>
<evidence type="ECO:0000256" key="9">
    <source>
        <dbReference type="ARBA" id="ARBA00022723"/>
    </source>
</evidence>
<dbReference type="SUPFAM" id="SSF100879">
    <property type="entry name" value="Lesion bypass DNA polymerase (Y-family), little finger domain"/>
    <property type="match status" value="1"/>
</dbReference>
<sequence>MVLFLNDGPVITKNEQEFKYIILYMDLDAFYASVEIRDNPSLVGKPVIIGGNPETKRGVVSTCSYEARKFGIHSGMPINQALELCPEVIILRGNFQLYSQVSKNIMEILEKYSPTLKVSSIDEAYIDITDIVENYEEAEFLAVDIKDEIYSIEKITCSIGIAPNKILAKIASDVNKPNGLTIVKPSEVKDFLSPLDIIKIPGVGKKSKKYFDKLNIKTCGDLAKTPYYKIYHSFGNHGLKLWKLVNGYNTESTEEKFEKRQRKSISKEKTFFETKKSWQEIEIEMRKATEKIIHKAKERRMQFRTVSLKIRDRKFNTSIRSYSLNCYSVKENDAYQAIKKLLIPFKKKYSPKDIRLIGVKISNIIKIPDEQKNLSQFFNNI</sequence>
<dbReference type="GO" id="GO:0006281">
    <property type="term" value="P:DNA repair"/>
    <property type="evidence" value="ECO:0007669"/>
    <property type="project" value="UniProtKB-UniRule"/>
</dbReference>
<evidence type="ECO:0000256" key="1">
    <source>
        <dbReference type="ARBA" id="ARBA00004496"/>
    </source>
</evidence>
<evidence type="ECO:0000259" key="17">
    <source>
        <dbReference type="PROSITE" id="PS50173"/>
    </source>
</evidence>
<dbReference type="Gene3D" id="3.30.70.270">
    <property type="match status" value="1"/>
</dbReference>
<dbReference type="GO" id="GO:0042276">
    <property type="term" value="P:error-prone translesion synthesis"/>
    <property type="evidence" value="ECO:0007669"/>
    <property type="project" value="TreeGrafter"/>
</dbReference>
<dbReference type="InterPro" id="IPR001126">
    <property type="entry name" value="UmuC"/>
</dbReference>
<organism evidence="18">
    <name type="scientific">Candidatus Heimdallarchaeum endolithica</name>
    <dbReference type="NCBI Taxonomy" id="2876572"/>
    <lineage>
        <taxon>Archaea</taxon>
        <taxon>Promethearchaeati</taxon>
        <taxon>Candidatus Heimdallarchaeota</taxon>
        <taxon>Candidatus Heimdallarchaeia (ex Rinke et al. 2021) (nom. nud.)</taxon>
        <taxon>Candidatus Heimdallarchaeales</taxon>
        <taxon>Candidatus Heimdallarchaeaceae</taxon>
        <taxon>Candidatus Heimdallarchaeum</taxon>
    </lineage>
</organism>
<keyword evidence="5 16" id="KW-0963">Cytoplasm</keyword>
<evidence type="ECO:0000256" key="15">
    <source>
        <dbReference type="ARBA" id="ARBA00049244"/>
    </source>
</evidence>
<dbReference type="NCBIfam" id="NF002677">
    <property type="entry name" value="PRK02406.1"/>
    <property type="match status" value="1"/>
</dbReference>
<dbReference type="Proteomes" id="UP001200513">
    <property type="component" value="Chromosome"/>
</dbReference>
<gene>
    <name evidence="18" type="primary">dinB</name>
    <name evidence="16" type="synonym">dbh</name>
    <name evidence="18" type="ORF">K9W46_06375</name>
</gene>
<name>A0A9Y1BTJ1_9ARCH</name>
<feature type="active site" evidence="16">
    <location>
        <position position="123"/>
    </location>
</feature>
<evidence type="ECO:0000256" key="4">
    <source>
        <dbReference type="ARBA" id="ARBA00022457"/>
    </source>
</evidence>
<keyword evidence="7 16" id="KW-0548">Nucleotidyltransferase</keyword>
<feature type="binding site" evidence="16">
    <location>
        <position position="122"/>
    </location>
    <ligand>
        <name>Mg(2+)</name>
        <dbReference type="ChEBI" id="CHEBI:18420"/>
    </ligand>
</feature>
<dbReference type="AlphaFoldDB" id="A0A9Y1BTJ1"/>
<dbReference type="InterPro" id="IPR036775">
    <property type="entry name" value="DNA_pol_Y-fam_lit_finger_sf"/>
</dbReference>
<evidence type="ECO:0000256" key="13">
    <source>
        <dbReference type="ARBA" id="ARBA00023125"/>
    </source>
</evidence>
<dbReference type="GO" id="GO:0005737">
    <property type="term" value="C:cytoplasm"/>
    <property type="evidence" value="ECO:0007669"/>
    <property type="project" value="UniProtKB-SubCell"/>
</dbReference>
<comment type="similarity">
    <text evidence="2 16">Belongs to the DNA polymerase type-Y family.</text>
</comment>
<keyword evidence="8 16" id="KW-0235">DNA replication</keyword>
<dbReference type="GO" id="GO:0003887">
    <property type="term" value="F:DNA-directed DNA polymerase activity"/>
    <property type="evidence" value="ECO:0007669"/>
    <property type="project" value="UniProtKB-UniRule"/>
</dbReference>
<keyword evidence="9 16" id="KW-0479">Metal-binding</keyword>
<dbReference type="Gene3D" id="3.30.1490.100">
    <property type="entry name" value="DNA polymerase, Y-family, little finger domain"/>
    <property type="match status" value="1"/>
</dbReference>
<dbReference type="InterPro" id="IPR050116">
    <property type="entry name" value="DNA_polymerase-Y"/>
</dbReference>
<dbReference type="FunFam" id="3.30.1490.100:FF:000004">
    <property type="entry name" value="DNA polymerase IV"/>
    <property type="match status" value="1"/>
</dbReference>
<keyword evidence="10 16" id="KW-0227">DNA damage</keyword>
<evidence type="ECO:0000313" key="18">
    <source>
        <dbReference type="EMBL" id="UJG44805.1"/>
    </source>
</evidence>
<feature type="domain" description="UmuC" evidence="17">
    <location>
        <begin position="22"/>
        <end position="204"/>
    </location>
</feature>
<dbReference type="EMBL" id="CP084167">
    <property type="protein sequence ID" value="UJG44805.1"/>
    <property type="molecule type" value="Genomic_DNA"/>
</dbReference>
<dbReference type="GO" id="GO:0003684">
    <property type="term" value="F:damaged DNA binding"/>
    <property type="evidence" value="ECO:0007669"/>
    <property type="project" value="InterPro"/>
</dbReference>
<dbReference type="SUPFAM" id="SSF56672">
    <property type="entry name" value="DNA/RNA polymerases"/>
    <property type="match status" value="1"/>
</dbReference>
<evidence type="ECO:0000256" key="2">
    <source>
        <dbReference type="ARBA" id="ARBA00010945"/>
    </source>
</evidence>
<dbReference type="InterPro" id="IPR024728">
    <property type="entry name" value="PolY_HhH_motif"/>
</dbReference>
<accession>A0A9Y1BTJ1</accession>
<reference evidence="18" key="1">
    <citation type="journal article" date="2022" name="Nat. Microbiol.">
        <title>Unique mobile elements and scalable gene flow at the prokaryote-eukaryote boundary revealed by circularized Asgard archaea genomes.</title>
        <authorList>
            <person name="Wu F."/>
            <person name="Speth D.R."/>
            <person name="Philosof A."/>
            <person name="Cremiere A."/>
            <person name="Narayanan A."/>
            <person name="Barco R.A."/>
            <person name="Connon S.A."/>
            <person name="Amend J.P."/>
            <person name="Antoshechkin I.A."/>
            <person name="Orphan V.J."/>
        </authorList>
    </citation>
    <scope>NUCLEOTIDE SEQUENCE</scope>
    <source>
        <strain evidence="18">PR6</strain>
    </source>
</reference>
<dbReference type="PANTHER" id="PTHR11076">
    <property type="entry name" value="DNA REPAIR POLYMERASE UMUC / TRANSFERASE FAMILY MEMBER"/>
    <property type="match status" value="1"/>
</dbReference>
<evidence type="ECO:0000256" key="14">
    <source>
        <dbReference type="ARBA" id="ARBA00023204"/>
    </source>
</evidence>
<keyword evidence="13 16" id="KW-0238">DNA-binding</keyword>
<comment type="subcellular location">
    <subcellularLocation>
        <location evidence="1 16">Cytoplasm</location>
    </subcellularLocation>
</comment>
<dbReference type="PANTHER" id="PTHR11076:SF33">
    <property type="entry name" value="DNA POLYMERASE KAPPA"/>
    <property type="match status" value="1"/>
</dbReference>
<evidence type="ECO:0000256" key="6">
    <source>
        <dbReference type="ARBA" id="ARBA00022679"/>
    </source>
</evidence>
<keyword evidence="14 16" id="KW-0234">DNA repair</keyword>